<name>A0A401JF69_9PROT</name>
<reference evidence="1 2" key="1">
    <citation type="journal article" date="2019" name="Front. Microbiol.">
        <title>Genomes of Neutrophilic Sulfur-Oxidizing Chemolithoautotrophs Representing 9 Proteobacterial Species From 8 Genera.</title>
        <authorList>
            <person name="Watanabe T."/>
            <person name="Kojima H."/>
            <person name="Umezawa K."/>
            <person name="Hori C."/>
            <person name="Takasuka T.E."/>
            <person name="Kato Y."/>
            <person name="Fukui M."/>
        </authorList>
    </citation>
    <scope>NUCLEOTIDE SEQUENCE [LARGE SCALE GENOMIC DNA]</scope>
    <source>
        <strain evidence="1 2">TTN</strain>
    </source>
</reference>
<dbReference type="Proteomes" id="UP000286806">
    <property type="component" value="Unassembled WGS sequence"/>
</dbReference>
<comment type="caution">
    <text evidence="1">The sequence shown here is derived from an EMBL/GenBank/DDBJ whole genome shotgun (WGS) entry which is preliminary data.</text>
</comment>
<evidence type="ECO:0008006" key="3">
    <source>
        <dbReference type="Google" id="ProtNLM"/>
    </source>
</evidence>
<organism evidence="1 2">
    <name type="scientific">Sulfuriferula multivorans</name>
    <dbReference type="NCBI Taxonomy" id="1559896"/>
    <lineage>
        <taxon>Bacteria</taxon>
        <taxon>Pseudomonadati</taxon>
        <taxon>Pseudomonadota</taxon>
        <taxon>Betaproteobacteria</taxon>
        <taxon>Nitrosomonadales</taxon>
        <taxon>Sulfuricellaceae</taxon>
        <taxon>Sulfuriferula</taxon>
    </lineage>
</organism>
<gene>
    <name evidence="1" type="ORF">SFMTTN_2061</name>
</gene>
<evidence type="ECO:0000313" key="2">
    <source>
        <dbReference type="Proteomes" id="UP000286806"/>
    </source>
</evidence>
<accession>A0A401JF69</accession>
<dbReference type="RefSeq" id="WP_124705035.1">
    <property type="nucleotide sequence ID" value="NZ_BGOW01000017.1"/>
</dbReference>
<protein>
    <recommendedName>
        <fullName evidence="3">Phage protein</fullName>
    </recommendedName>
</protein>
<dbReference type="AlphaFoldDB" id="A0A401JF69"/>
<proteinExistence type="predicted"/>
<dbReference type="OrthoDB" id="8565540at2"/>
<dbReference type="EMBL" id="BGOW01000017">
    <property type="protein sequence ID" value="GBL46248.1"/>
    <property type="molecule type" value="Genomic_DNA"/>
</dbReference>
<evidence type="ECO:0000313" key="1">
    <source>
        <dbReference type="EMBL" id="GBL46248.1"/>
    </source>
</evidence>
<keyword evidence="2" id="KW-1185">Reference proteome</keyword>
<sequence>MAHDINELRKHLFATIEALNDKDKPMDIERAHAVAEIAQTIINSAKVEVQYAAASGAKVSNFIGLDAPKNGVTTHRLGN</sequence>